<organism evidence="14 15">
    <name type="scientific">Paenibacillus alvei</name>
    <name type="common">Bacillus alvei</name>
    <dbReference type="NCBI Taxonomy" id="44250"/>
    <lineage>
        <taxon>Bacteria</taxon>
        <taxon>Bacillati</taxon>
        <taxon>Bacillota</taxon>
        <taxon>Bacilli</taxon>
        <taxon>Bacillales</taxon>
        <taxon>Paenibacillaceae</taxon>
        <taxon>Paenibacillus</taxon>
    </lineage>
</organism>
<dbReference type="GO" id="GO:0005524">
    <property type="term" value="F:ATP binding"/>
    <property type="evidence" value="ECO:0007669"/>
    <property type="project" value="UniProtKB-UniRule"/>
</dbReference>
<comment type="caution">
    <text evidence="12">Lacks conserved residue(s) required for the propagation of feature annotation.</text>
</comment>
<dbReference type="GO" id="GO:0019303">
    <property type="term" value="P:D-ribose catabolic process"/>
    <property type="evidence" value="ECO:0007669"/>
    <property type="project" value="UniProtKB-UniRule"/>
</dbReference>
<reference evidence="15" key="1">
    <citation type="submission" date="2018-08" db="EMBL/GenBank/DDBJ databases">
        <authorList>
            <person name="Chevrot R."/>
        </authorList>
    </citation>
    <scope>NUCLEOTIDE SEQUENCE [LARGE SCALE GENOMIC DNA]</scope>
</reference>
<sequence>MTQPKITIIGSLNMDLVTVTSTVPAQGETVTGQSFATMYGGKGANQAVACARLGADVSFIGCVGNDTFGTMMLDNLNREGIHTEAVEVLRDVSSGTASIIVKDGDNRIIVVPGANAQVTAARVRKYADVIRQSDIIVLQLEIPLPSVRAAIEIAAESAIPVILNPAPAMELDHQLLSQVTVLTPNEYELAELLGQADQAGAFDWQSALQAMPGKIVLTKGAEGAYWSDAKGQLHHSPSHRVDVVDTTGAGDTFNGALAVMLAEGRSMEEAIPFATAAGALSVTVFGAQGGMPTREQLTHWIAQHQE</sequence>
<evidence type="ECO:0000256" key="2">
    <source>
        <dbReference type="ARBA" id="ARBA00012035"/>
    </source>
</evidence>
<comment type="similarity">
    <text evidence="12">Belongs to the carbohydrate kinase PfkB family. Ribokinase subfamily.</text>
</comment>
<evidence type="ECO:0000256" key="5">
    <source>
        <dbReference type="ARBA" id="ARBA00022723"/>
    </source>
</evidence>
<feature type="binding site" evidence="12">
    <location>
        <position position="141"/>
    </location>
    <ligand>
        <name>substrate</name>
    </ligand>
</feature>
<proteinExistence type="inferred from homology"/>
<keyword evidence="12" id="KW-0963">Cytoplasm</keyword>
<evidence type="ECO:0000313" key="15">
    <source>
        <dbReference type="Proteomes" id="UP000304148"/>
    </source>
</evidence>
<comment type="subunit">
    <text evidence="12">Homodimer.</text>
</comment>
<evidence type="ECO:0000256" key="6">
    <source>
        <dbReference type="ARBA" id="ARBA00022741"/>
    </source>
</evidence>
<dbReference type="SUPFAM" id="SSF53613">
    <property type="entry name" value="Ribokinase-like"/>
    <property type="match status" value="1"/>
</dbReference>
<dbReference type="PROSITE" id="PS00583">
    <property type="entry name" value="PFKB_KINASES_1"/>
    <property type="match status" value="1"/>
</dbReference>
<evidence type="ECO:0000256" key="3">
    <source>
        <dbReference type="ARBA" id="ARBA00016943"/>
    </source>
</evidence>
<dbReference type="PANTHER" id="PTHR10584:SF166">
    <property type="entry name" value="RIBOKINASE"/>
    <property type="match status" value="1"/>
</dbReference>
<evidence type="ECO:0000256" key="7">
    <source>
        <dbReference type="ARBA" id="ARBA00022777"/>
    </source>
</evidence>
<feature type="binding site" evidence="12">
    <location>
        <position position="286"/>
    </location>
    <ligand>
        <name>K(+)</name>
        <dbReference type="ChEBI" id="CHEBI:29103"/>
    </ligand>
</feature>
<comment type="catalytic activity">
    <reaction evidence="12">
        <text>D-ribose + ATP = D-ribose 5-phosphate + ADP + H(+)</text>
        <dbReference type="Rhea" id="RHEA:13697"/>
        <dbReference type="ChEBI" id="CHEBI:15378"/>
        <dbReference type="ChEBI" id="CHEBI:30616"/>
        <dbReference type="ChEBI" id="CHEBI:47013"/>
        <dbReference type="ChEBI" id="CHEBI:78346"/>
        <dbReference type="ChEBI" id="CHEBI:456216"/>
        <dbReference type="EC" id="2.7.1.15"/>
    </reaction>
</comment>
<dbReference type="UniPathway" id="UPA00916">
    <property type="reaction ID" value="UER00889"/>
</dbReference>
<gene>
    <name evidence="12 14" type="primary">rbsK</name>
    <name evidence="14" type="ORF">PBLR_13266</name>
</gene>
<comment type="activity regulation">
    <text evidence="12">Activated by a monovalent cation that binds near, but not in, the active site. The most likely occupant of the site in vivo is potassium. Ion binding induces a conformational change that may alter substrate affinity.</text>
</comment>
<dbReference type="PANTHER" id="PTHR10584">
    <property type="entry name" value="SUGAR KINASE"/>
    <property type="match status" value="1"/>
</dbReference>
<keyword evidence="4 12" id="KW-0808">Transferase</keyword>
<feature type="binding site" evidence="12">
    <location>
        <position position="284"/>
    </location>
    <ligand>
        <name>K(+)</name>
        <dbReference type="ChEBI" id="CHEBI:29103"/>
    </ligand>
</feature>
<accession>A0A383REE5</accession>
<dbReference type="NCBIfam" id="TIGR02152">
    <property type="entry name" value="D_ribokin_bact"/>
    <property type="match status" value="1"/>
</dbReference>
<dbReference type="EMBL" id="LS992241">
    <property type="protein sequence ID" value="SYX84844.1"/>
    <property type="molecule type" value="Genomic_DNA"/>
</dbReference>
<feature type="binding site" evidence="12">
    <location>
        <position position="245"/>
    </location>
    <ligand>
        <name>K(+)</name>
        <dbReference type="ChEBI" id="CHEBI:29103"/>
    </ligand>
</feature>
<evidence type="ECO:0000256" key="11">
    <source>
        <dbReference type="ARBA" id="ARBA00023277"/>
    </source>
</evidence>
<name>A0A383REE5_PAEAL</name>
<dbReference type="CDD" id="cd01174">
    <property type="entry name" value="ribokinase"/>
    <property type="match status" value="1"/>
</dbReference>
<comment type="pathway">
    <text evidence="12">Carbohydrate metabolism; D-ribose degradation; D-ribose 5-phosphate from beta-D-ribopyranose: step 2/2.</text>
</comment>
<comment type="cofactor">
    <cofactor evidence="12">
        <name>Mg(2+)</name>
        <dbReference type="ChEBI" id="CHEBI:18420"/>
    </cofactor>
    <text evidence="12">Requires a divalent cation, most likely magnesium in vivo, as an electrophilic catalyst to aid phosphoryl group transfer. It is the chelate of the metal and the nucleotide that is the actual substrate.</text>
</comment>
<dbReference type="GO" id="GO:0046872">
    <property type="term" value="F:metal ion binding"/>
    <property type="evidence" value="ECO:0007669"/>
    <property type="project" value="UniProtKB-KW"/>
</dbReference>
<dbReference type="InterPro" id="IPR011611">
    <property type="entry name" value="PfkB_dom"/>
</dbReference>
<dbReference type="EC" id="2.7.1.15" evidence="2 12"/>
<dbReference type="Pfam" id="PF00294">
    <property type="entry name" value="PfkB"/>
    <property type="match status" value="1"/>
</dbReference>
<feature type="binding site" evidence="12">
    <location>
        <position position="185"/>
    </location>
    <ligand>
        <name>ATP</name>
        <dbReference type="ChEBI" id="CHEBI:30616"/>
    </ligand>
</feature>
<dbReference type="InterPro" id="IPR002139">
    <property type="entry name" value="Ribo/fructo_kinase"/>
</dbReference>
<dbReference type="PRINTS" id="PR00990">
    <property type="entry name" value="RIBOKINASE"/>
</dbReference>
<feature type="binding site" evidence="12">
    <location>
        <position position="247"/>
    </location>
    <ligand>
        <name>K(+)</name>
        <dbReference type="ChEBI" id="CHEBI:29103"/>
    </ligand>
</feature>
<evidence type="ECO:0000259" key="13">
    <source>
        <dbReference type="Pfam" id="PF00294"/>
    </source>
</evidence>
<evidence type="ECO:0000256" key="1">
    <source>
        <dbReference type="ARBA" id="ARBA00005380"/>
    </source>
</evidence>
<dbReference type="HAMAP" id="MF_01987">
    <property type="entry name" value="Ribokinase"/>
    <property type="match status" value="1"/>
</dbReference>
<feature type="binding site" evidence="12">
    <location>
        <begin position="13"/>
        <end position="15"/>
    </location>
    <ligand>
        <name>substrate</name>
    </ligand>
</feature>
<feature type="binding site" evidence="12">
    <location>
        <begin position="41"/>
        <end position="45"/>
    </location>
    <ligand>
        <name>substrate</name>
    </ligand>
</feature>
<dbReference type="InterPro" id="IPR002173">
    <property type="entry name" value="Carboh/pur_kinase_PfkB_CS"/>
</dbReference>
<dbReference type="InterPro" id="IPR029056">
    <property type="entry name" value="Ribokinase-like"/>
</dbReference>
<dbReference type="Proteomes" id="UP000304148">
    <property type="component" value="Chromosome"/>
</dbReference>
<dbReference type="InterPro" id="IPR011877">
    <property type="entry name" value="Ribokinase"/>
</dbReference>
<dbReference type="Gene3D" id="3.40.1190.20">
    <property type="match status" value="1"/>
</dbReference>
<feature type="domain" description="Carbohydrate kinase PfkB" evidence="13">
    <location>
        <begin position="5"/>
        <end position="293"/>
    </location>
</feature>
<evidence type="ECO:0000256" key="9">
    <source>
        <dbReference type="ARBA" id="ARBA00022842"/>
    </source>
</evidence>
<dbReference type="GO" id="GO:0005829">
    <property type="term" value="C:cytosol"/>
    <property type="evidence" value="ECO:0007669"/>
    <property type="project" value="TreeGrafter"/>
</dbReference>
<comment type="subcellular location">
    <subcellularLocation>
        <location evidence="12">Cytoplasm</location>
    </subcellularLocation>
</comment>
<feature type="binding site" evidence="12">
    <location>
        <begin position="218"/>
        <end position="223"/>
    </location>
    <ligand>
        <name>ATP</name>
        <dbReference type="ChEBI" id="CHEBI:30616"/>
    </ligand>
</feature>
<keyword evidence="9 12" id="KW-0460">Magnesium</keyword>
<evidence type="ECO:0000313" key="14">
    <source>
        <dbReference type="EMBL" id="SYX84844.1"/>
    </source>
</evidence>
<keyword evidence="7 12" id="KW-0418">Kinase</keyword>
<keyword evidence="11 12" id="KW-0119">Carbohydrate metabolism</keyword>
<keyword evidence="10 12" id="KW-0630">Potassium</keyword>
<comment type="function">
    <text evidence="12">Catalyzes the phosphorylation of ribose at O-5 in a reaction requiring ATP and magnesium. The resulting D-ribose-5-phosphate can then be used either for sythesis of nucleotides, histidine, and tryptophan, or as a component of the pentose phosphate pathway.</text>
</comment>
<feature type="binding site" evidence="12">
    <location>
        <position position="281"/>
    </location>
    <ligand>
        <name>K(+)</name>
        <dbReference type="ChEBI" id="CHEBI:29103"/>
    </ligand>
</feature>
<evidence type="ECO:0000256" key="12">
    <source>
        <dbReference type="HAMAP-Rule" id="MF_01987"/>
    </source>
</evidence>
<dbReference type="AlphaFoldDB" id="A0A383REE5"/>
<dbReference type="RefSeq" id="WP_138186637.1">
    <property type="nucleotide sequence ID" value="NZ_LS992241.1"/>
</dbReference>
<comment type="similarity">
    <text evidence="1">Belongs to the carbohydrate kinase pfkB family.</text>
</comment>
<keyword evidence="5 12" id="KW-0479">Metal-binding</keyword>
<feature type="active site" description="Proton acceptor" evidence="12">
    <location>
        <position position="251"/>
    </location>
</feature>
<feature type="binding site" evidence="12">
    <location>
        <position position="251"/>
    </location>
    <ligand>
        <name>substrate</name>
    </ligand>
</feature>
<dbReference type="GO" id="GO:0004747">
    <property type="term" value="F:ribokinase activity"/>
    <property type="evidence" value="ECO:0007669"/>
    <property type="project" value="UniProtKB-UniRule"/>
</dbReference>
<evidence type="ECO:0000256" key="8">
    <source>
        <dbReference type="ARBA" id="ARBA00022840"/>
    </source>
</evidence>
<evidence type="ECO:0000256" key="4">
    <source>
        <dbReference type="ARBA" id="ARBA00022679"/>
    </source>
</evidence>
<feature type="binding site" evidence="12">
    <location>
        <begin position="250"/>
        <end position="251"/>
    </location>
    <ligand>
        <name>ATP</name>
        <dbReference type="ChEBI" id="CHEBI:30616"/>
    </ligand>
</feature>
<keyword evidence="8 12" id="KW-0067">ATP-binding</keyword>
<protein>
    <recommendedName>
        <fullName evidence="3 12">Ribokinase</fullName>
        <shortName evidence="12">RK</shortName>
        <ecNumber evidence="2 12">2.7.1.15</ecNumber>
    </recommendedName>
</protein>
<dbReference type="PROSITE" id="PS00584">
    <property type="entry name" value="PFKB_KINASES_2"/>
    <property type="match status" value="1"/>
</dbReference>
<evidence type="ECO:0000256" key="10">
    <source>
        <dbReference type="ARBA" id="ARBA00022958"/>
    </source>
</evidence>
<keyword evidence="6 12" id="KW-0547">Nucleotide-binding</keyword>